<evidence type="ECO:0000256" key="5">
    <source>
        <dbReference type="ARBA" id="ARBA00023002"/>
    </source>
</evidence>
<proteinExistence type="inferred from homology"/>
<dbReference type="SUPFAM" id="SSF56176">
    <property type="entry name" value="FAD-binding/transporter-associated domain-like"/>
    <property type="match status" value="1"/>
</dbReference>
<dbReference type="InterPro" id="IPR050416">
    <property type="entry name" value="FAD-linked_Oxidoreductase"/>
</dbReference>
<dbReference type="InterPro" id="IPR016169">
    <property type="entry name" value="FAD-bd_PCMH_sub2"/>
</dbReference>
<keyword evidence="4" id="KW-0274">FAD</keyword>
<dbReference type="Pfam" id="PF01565">
    <property type="entry name" value="FAD_binding_4"/>
    <property type="match status" value="1"/>
</dbReference>
<organism evidence="9 10">
    <name type="scientific">Cladophialophora carrionii</name>
    <dbReference type="NCBI Taxonomy" id="86049"/>
    <lineage>
        <taxon>Eukaryota</taxon>
        <taxon>Fungi</taxon>
        <taxon>Dikarya</taxon>
        <taxon>Ascomycota</taxon>
        <taxon>Pezizomycotina</taxon>
        <taxon>Eurotiomycetes</taxon>
        <taxon>Chaetothyriomycetidae</taxon>
        <taxon>Chaetothyriales</taxon>
        <taxon>Herpotrichiellaceae</taxon>
        <taxon>Cladophialophora</taxon>
    </lineage>
</organism>
<dbReference type="PANTHER" id="PTHR42973:SF39">
    <property type="entry name" value="FAD-BINDING PCMH-TYPE DOMAIN-CONTAINING PROTEIN"/>
    <property type="match status" value="1"/>
</dbReference>
<keyword evidence="10" id="KW-1185">Reference proteome</keyword>
<dbReference type="Gene3D" id="3.30.465.10">
    <property type="match status" value="1"/>
</dbReference>
<name>A0A1C1CVN3_9EURO</name>
<feature type="domain" description="FAD linked oxidase N-terminal" evidence="8">
    <location>
        <begin position="66"/>
        <end position="144"/>
    </location>
</feature>
<comment type="similarity">
    <text evidence="2">Belongs to the oxygen-dependent FAD-linked oxidoreductase family.</text>
</comment>
<evidence type="ECO:0000313" key="10">
    <source>
        <dbReference type="Proteomes" id="UP000094526"/>
    </source>
</evidence>
<dbReference type="OrthoDB" id="415825at2759"/>
<keyword evidence="7" id="KW-1133">Transmembrane helix</keyword>
<evidence type="ECO:0000256" key="3">
    <source>
        <dbReference type="ARBA" id="ARBA00022630"/>
    </source>
</evidence>
<keyword evidence="7" id="KW-0472">Membrane</keyword>
<comment type="cofactor">
    <cofactor evidence="1">
        <name>FAD</name>
        <dbReference type="ChEBI" id="CHEBI:57692"/>
    </cofactor>
</comment>
<reference evidence="10" key="1">
    <citation type="submission" date="2015-07" db="EMBL/GenBank/DDBJ databases">
        <authorList>
            <person name="Teixeira M.M."/>
            <person name="Souza R.C."/>
            <person name="Almeida L.G."/>
            <person name="Vicente V.A."/>
            <person name="de Hoog S."/>
            <person name="Bocca A.L."/>
            <person name="de Almeida S.R."/>
            <person name="Vasconcelos A.T."/>
            <person name="Felipe M.S."/>
        </authorList>
    </citation>
    <scope>NUCLEOTIDE SEQUENCE [LARGE SCALE GENOMIC DNA]</scope>
    <source>
        <strain evidence="10">KSF</strain>
    </source>
</reference>
<comment type="caution">
    <text evidence="9">The sequence shown here is derived from an EMBL/GenBank/DDBJ whole genome shotgun (WGS) entry which is preliminary data.</text>
</comment>
<protein>
    <recommendedName>
        <fullName evidence="8">FAD linked oxidase N-terminal domain-containing protein</fullName>
    </recommendedName>
</protein>
<feature type="transmembrane region" description="Helical" evidence="7">
    <location>
        <begin position="12"/>
        <end position="32"/>
    </location>
</feature>
<dbReference type="EMBL" id="LGRB01000008">
    <property type="protein sequence ID" value="OCT52528.1"/>
    <property type="molecule type" value="Genomic_DNA"/>
</dbReference>
<dbReference type="InterPro" id="IPR006094">
    <property type="entry name" value="Oxid_FAD_bind_N"/>
</dbReference>
<dbReference type="PROSITE" id="PS51257">
    <property type="entry name" value="PROKAR_LIPOPROTEIN"/>
    <property type="match status" value="1"/>
</dbReference>
<sequence length="221" mass="24379">MRDVHIYCEASIWILDGFFWCLVMAISCPWAAELSSFLDDHEIIQPDSRRYNEETKTWAAQRNQSPKLLLRPRSVKQLARVLAYLNGKELDFAVRSGGVGSSSAKDVLISLSAFDGFEHDPAAETITIGAGQTWGEVDEKLEEAAPGYAVVTAFKLKIHKYTNNIYSGNIIIPNEALPELARAVAEFTRRTKDSHASLLSGPRPRGALGSRSPAGHHDRGV</sequence>
<evidence type="ECO:0000256" key="2">
    <source>
        <dbReference type="ARBA" id="ARBA00005466"/>
    </source>
</evidence>
<dbReference type="AlphaFoldDB" id="A0A1C1CVN3"/>
<dbReference type="STRING" id="86049.A0A1C1CVN3"/>
<dbReference type="GO" id="GO:0016491">
    <property type="term" value="F:oxidoreductase activity"/>
    <property type="evidence" value="ECO:0007669"/>
    <property type="project" value="UniProtKB-KW"/>
</dbReference>
<dbReference type="PANTHER" id="PTHR42973">
    <property type="entry name" value="BINDING OXIDOREDUCTASE, PUTATIVE (AFU_ORTHOLOGUE AFUA_1G17690)-RELATED"/>
    <property type="match status" value="1"/>
</dbReference>
<dbReference type="InterPro" id="IPR036318">
    <property type="entry name" value="FAD-bd_PCMH-like_sf"/>
</dbReference>
<keyword evidence="3" id="KW-0285">Flavoprotein</keyword>
<feature type="region of interest" description="Disordered" evidence="6">
    <location>
        <begin position="193"/>
        <end position="221"/>
    </location>
</feature>
<evidence type="ECO:0000256" key="1">
    <source>
        <dbReference type="ARBA" id="ARBA00001974"/>
    </source>
</evidence>
<dbReference type="VEuPathDB" id="FungiDB:CLCR_10455"/>
<evidence type="ECO:0000313" key="9">
    <source>
        <dbReference type="EMBL" id="OCT52528.1"/>
    </source>
</evidence>
<evidence type="ECO:0000259" key="8">
    <source>
        <dbReference type="Pfam" id="PF01565"/>
    </source>
</evidence>
<evidence type="ECO:0000256" key="4">
    <source>
        <dbReference type="ARBA" id="ARBA00022827"/>
    </source>
</evidence>
<keyword evidence="7" id="KW-0812">Transmembrane</keyword>
<dbReference type="GO" id="GO:0050660">
    <property type="term" value="F:flavin adenine dinucleotide binding"/>
    <property type="evidence" value="ECO:0007669"/>
    <property type="project" value="InterPro"/>
</dbReference>
<keyword evidence="5" id="KW-0560">Oxidoreductase</keyword>
<evidence type="ECO:0000256" key="6">
    <source>
        <dbReference type="SAM" id="MobiDB-lite"/>
    </source>
</evidence>
<dbReference type="Proteomes" id="UP000094526">
    <property type="component" value="Unassembled WGS sequence"/>
</dbReference>
<dbReference type="VEuPathDB" id="FungiDB:G647_03924"/>
<gene>
    <name evidence="9" type="ORF">CLCR_10455</name>
</gene>
<evidence type="ECO:0000256" key="7">
    <source>
        <dbReference type="SAM" id="Phobius"/>
    </source>
</evidence>
<accession>A0A1C1CVN3</accession>